<organism evidence="1">
    <name type="scientific">marine metagenome</name>
    <dbReference type="NCBI Taxonomy" id="408172"/>
    <lineage>
        <taxon>unclassified sequences</taxon>
        <taxon>metagenomes</taxon>
        <taxon>ecological metagenomes</taxon>
    </lineage>
</organism>
<gene>
    <name evidence="1" type="ORF">METZ01_LOCUS195431</name>
</gene>
<name>A0A382DYC4_9ZZZZ</name>
<evidence type="ECO:0000313" key="1">
    <source>
        <dbReference type="EMBL" id="SVB42577.1"/>
    </source>
</evidence>
<dbReference type="EMBL" id="UINC01041385">
    <property type="protein sequence ID" value="SVB42577.1"/>
    <property type="molecule type" value="Genomic_DNA"/>
</dbReference>
<reference evidence="1" key="1">
    <citation type="submission" date="2018-05" db="EMBL/GenBank/DDBJ databases">
        <authorList>
            <person name="Lanie J.A."/>
            <person name="Ng W.-L."/>
            <person name="Kazmierczak K.M."/>
            <person name="Andrzejewski T.M."/>
            <person name="Davidsen T.M."/>
            <person name="Wayne K.J."/>
            <person name="Tettelin H."/>
            <person name="Glass J.I."/>
            <person name="Rusch D."/>
            <person name="Podicherti R."/>
            <person name="Tsui H.-C.T."/>
            <person name="Winkler M.E."/>
        </authorList>
    </citation>
    <scope>NUCLEOTIDE SEQUENCE</scope>
</reference>
<protein>
    <submittedName>
        <fullName evidence="1">Uncharacterized protein</fullName>
    </submittedName>
</protein>
<dbReference type="AlphaFoldDB" id="A0A382DYC4"/>
<feature type="non-terminal residue" evidence="1">
    <location>
        <position position="45"/>
    </location>
</feature>
<accession>A0A382DYC4</accession>
<proteinExistence type="predicted"/>
<sequence>MALTDGHAALAKAGRLIVECQVYQVYDHLAFPRGPKFRFDHQRNR</sequence>